<dbReference type="PROSITE" id="PS51379">
    <property type="entry name" value="4FE4S_FER_2"/>
    <property type="match status" value="1"/>
</dbReference>
<reference evidence="1 2" key="1">
    <citation type="submission" date="2017-08" db="EMBL/GenBank/DDBJ databases">
        <authorList>
            <person name="Feschi L."/>
            <person name="Jeukens J."/>
            <person name="Emond-Rheault J.-G."/>
            <person name="Kukavica-Ibrulj I."/>
            <person name="Boyle B."/>
            <person name="Levesque R.C."/>
        </authorList>
    </citation>
    <scope>NUCLEOTIDE SEQUENCE [LARGE SCALE GENOMIC DNA]</scope>
    <source>
        <strain evidence="1 2">PA-W36</strain>
    </source>
</reference>
<dbReference type="AlphaFoldDB" id="A0A7M3A1B8"/>
<dbReference type="Proteomes" id="UP000284767">
    <property type="component" value="Unassembled WGS sequence"/>
</dbReference>
<proteinExistence type="predicted"/>
<comment type="caution">
    <text evidence="1">The sequence shown here is derived from an EMBL/GenBank/DDBJ whole genome shotgun (WGS) entry which is preliminary data.</text>
</comment>
<dbReference type="InterPro" id="IPR017896">
    <property type="entry name" value="4Fe4S_Fe-S-bd"/>
</dbReference>
<organism evidence="1 2">
    <name type="scientific">Pseudomonas aeruginosa</name>
    <dbReference type="NCBI Taxonomy" id="287"/>
    <lineage>
        <taxon>Bacteria</taxon>
        <taxon>Pseudomonadati</taxon>
        <taxon>Pseudomonadota</taxon>
        <taxon>Gammaproteobacteria</taxon>
        <taxon>Pseudomonadales</taxon>
        <taxon>Pseudomonadaceae</taxon>
        <taxon>Pseudomonas</taxon>
    </lineage>
</organism>
<gene>
    <name evidence="1" type="ORF">IPC1295_00060</name>
</gene>
<accession>A0A7M3A1B8</accession>
<evidence type="ECO:0000313" key="2">
    <source>
        <dbReference type="Proteomes" id="UP000284767"/>
    </source>
</evidence>
<sequence length="627" mass="68229">MSSTQHQLIEQCAIRLRGIVEALDNIHDSTQHRSPHRWSTDLDDVHSSAESLLALINDQAPAPCIDCKGTGFCNSISGEEIRCPCRAPIQFADPAQSPVEQFEQAPPSEDQLIAAGLSYPLAKEDAVKLWYSGFRSEVITVLEAWEAIGHDTGINPDKEELLESLRNMAAICNAHGNDMPAQSAIDQRQVIADAITGALAFGAQASQPPAEDHWLRPFYDIGRAEGQRTQELAMLVRMLAASLKRHAPESNLVARATNYLAAKGLAGTPLRDPPAPVEQAGGDERVIGWRERILAAHPNSDPGFWPDALLVEHMAAEIADLRAALARVAELERQQPVAWMHDQPNRVDVIHRDVKDLLQRVPGSSRGIYRPLDVSEHYTIPLYAAPVAQAQHSVPEISGIGRDAEHPRAVVLYLRNEPSEEDMRAIQNFLRAISADVLTQAQHSAGYAEARQCVNCRHIGINDAADYAACHDCRWTGPEPDEDKCPGCAGENCMAAACPECGGRYELVAEAKISTPAAQAGQVPQAWLDVQAERRRQVEAEGWTPEHDDAHSHGQMARAAACYALAGSSAPNDGTAALLVSLAWPWDEQWWKPTSARRDLVKACALGLAEIERLDRAAASQGGPSDA</sequence>
<dbReference type="EMBL" id="NSNE01000001">
    <property type="protein sequence ID" value="RPM22938.1"/>
    <property type="molecule type" value="Genomic_DNA"/>
</dbReference>
<evidence type="ECO:0000313" key="1">
    <source>
        <dbReference type="EMBL" id="RPM22938.1"/>
    </source>
</evidence>
<protein>
    <submittedName>
        <fullName evidence="1">Uncharacterized protein</fullName>
    </submittedName>
</protein>
<name>A0A7M3A1B8_PSEAI</name>
<dbReference type="RefSeq" id="WP_052155825.1">
    <property type="nucleotide sequence ID" value="NZ_CP166038.1"/>
</dbReference>
<reference evidence="1 2" key="2">
    <citation type="submission" date="2019-01" db="EMBL/GenBank/DDBJ databases">
        <title>The Pseudomonas aeruginosa pan-genome provides new insights on its population structure, horizontal gene transfer and pathogenicity.</title>
        <authorList>
            <person name="Freschi L."/>
            <person name="Vincent A.T."/>
            <person name="Jeukens J."/>
            <person name="Emond-Rheault J.-G."/>
            <person name="Kukavica-Ibrulj I."/>
            <person name="Dupont M.-J."/>
            <person name="Charette S.J."/>
            <person name="Boyle B."/>
            <person name="Levesque R.C."/>
        </authorList>
    </citation>
    <scope>NUCLEOTIDE SEQUENCE [LARGE SCALE GENOMIC DNA]</scope>
    <source>
        <strain evidence="1 2">PA-W36</strain>
    </source>
</reference>